<feature type="region of interest" description="Disordered" evidence="1">
    <location>
        <begin position="1"/>
        <end position="54"/>
    </location>
</feature>
<dbReference type="EMBL" id="CABITT030000008">
    <property type="protein sequence ID" value="VVB17525.1"/>
    <property type="molecule type" value="Genomic_DNA"/>
</dbReference>
<evidence type="ECO:0000313" key="2">
    <source>
        <dbReference type="EMBL" id="VVB17525.1"/>
    </source>
</evidence>
<reference evidence="2" key="1">
    <citation type="submission" date="2019-07" db="EMBL/GenBank/DDBJ databases">
        <authorList>
            <person name="Dittberner H."/>
        </authorList>
    </citation>
    <scope>NUCLEOTIDE SEQUENCE [LARGE SCALE GENOMIC DNA]</scope>
</reference>
<sequence>MEAKEGDSGNADEDFEEEEDVDEDVDEEEEEEDGNEEEEANNDESQSTEFAMDPSAMVRMFSTSTKMTACTHHGGVSSPSTKLVSAVAGWSNGDDQRVCNSPC</sequence>
<feature type="compositionally biased region" description="Acidic residues" evidence="1">
    <location>
        <begin position="10"/>
        <end position="42"/>
    </location>
</feature>
<name>A0A565CUY9_9BRAS</name>
<accession>A0A565CUY9</accession>
<dbReference type="Proteomes" id="UP000489600">
    <property type="component" value="Unassembled WGS sequence"/>
</dbReference>
<comment type="caution">
    <text evidence="2">The sequence shown here is derived from an EMBL/GenBank/DDBJ whole genome shotgun (WGS) entry which is preliminary data.</text>
</comment>
<protein>
    <submittedName>
        <fullName evidence="2">Uncharacterized protein</fullName>
    </submittedName>
</protein>
<keyword evidence="3" id="KW-1185">Reference proteome</keyword>
<evidence type="ECO:0000313" key="3">
    <source>
        <dbReference type="Proteomes" id="UP000489600"/>
    </source>
</evidence>
<evidence type="ECO:0000256" key="1">
    <source>
        <dbReference type="SAM" id="MobiDB-lite"/>
    </source>
</evidence>
<dbReference type="AlphaFoldDB" id="A0A565CUY9"/>
<gene>
    <name evidence="2" type="ORF">ANE_LOCUS27969</name>
</gene>
<organism evidence="2 3">
    <name type="scientific">Arabis nemorensis</name>
    <dbReference type="NCBI Taxonomy" id="586526"/>
    <lineage>
        <taxon>Eukaryota</taxon>
        <taxon>Viridiplantae</taxon>
        <taxon>Streptophyta</taxon>
        <taxon>Embryophyta</taxon>
        <taxon>Tracheophyta</taxon>
        <taxon>Spermatophyta</taxon>
        <taxon>Magnoliopsida</taxon>
        <taxon>eudicotyledons</taxon>
        <taxon>Gunneridae</taxon>
        <taxon>Pentapetalae</taxon>
        <taxon>rosids</taxon>
        <taxon>malvids</taxon>
        <taxon>Brassicales</taxon>
        <taxon>Brassicaceae</taxon>
        <taxon>Arabideae</taxon>
        <taxon>Arabis</taxon>
    </lineage>
</organism>
<proteinExistence type="predicted"/>